<dbReference type="PROSITE" id="PS00671">
    <property type="entry name" value="D_2_HYDROXYACID_DH_3"/>
    <property type="match status" value="1"/>
</dbReference>
<evidence type="ECO:0000313" key="7">
    <source>
        <dbReference type="EMBL" id="SFR68354.1"/>
    </source>
</evidence>
<evidence type="ECO:0000256" key="4">
    <source>
        <dbReference type="RuleBase" id="RU003719"/>
    </source>
</evidence>
<dbReference type="STRING" id="37658.SAMN05661086_00954"/>
<reference evidence="7 8" key="1">
    <citation type="submission" date="2016-10" db="EMBL/GenBank/DDBJ databases">
        <authorList>
            <person name="de Groot N.N."/>
        </authorList>
    </citation>
    <scope>NUCLEOTIDE SEQUENCE [LARGE SCALE GENOMIC DNA]</scope>
    <source>
        <strain evidence="7 8">743A</strain>
    </source>
</reference>
<dbReference type="InterPro" id="IPR036291">
    <property type="entry name" value="NAD(P)-bd_dom_sf"/>
</dbReference>
<evidence type="ECO:0000259" key="6">
    <source>
        <dbReference type="Pfam" id="PF02826"/>
    </source>
</evidence>
<comment type="similarity">
    <text evidence="1 4">Belongs to the D-isomer specific 2-hydroxyacid dehydrogenase family.</text>
</comment>
<dbReference type="OrthoDB" id="9805416at2"/>
<evidence type="ECO:0000256" key="1">
    <source>
        <dbReference type="ARBA" id="ARBA00005854"/>
    </source>
</evidence>
<dbReference type="Proteomes" id="UP000199659">
    <property type="component" value="Unassembled WGS sequence"/>
</dbReference>
<evidence type="ECO:0000256" key="2">
    <source>
        <dbReference type="ARBA" id="ARBA00023002"/>
    </source>
</evidence>
<feature type="domain" description="D-isomer specific 2-hydroxyacid dehydrogenase catalytic" evidence="5">
    <location>
        <begin position="7"/>
        <end position="325"/>
    </location>
</feature>
<dbReference type="Gene3D" id="3.40.50.720">
    <property type="entry name" value="NAD(P)-binding Rossmann-like Domain"/>
    <property type="match status" value="2"/>
</dbReference>
<feature type="domain" description="D-isomer specific 2-hydroxyacid dehydrogenase NAD-binding" evidence="6">
    <location>
        <begin position="110"/>
        <end position="294"/>
    </location>
</feature>
<dbReference type="CDD" id="cd12183">
    <property type="entry name" value="LDH_like_2"/>
    <property type="match status" value="1"/>
</dbReference>
<dbReference type="AlphaFoldDB" id="A0A1I6INQ1"/>
<dbReference type="PANTHER" id="PTHR43026">
    <property type="entry name" value="2-HYDROXYACID DEHYDROGENASE HOMOLOG 1-RELATED"/>
    <property type="match status" value="1"/>
</dbReference>
<organism evidence="7 8">
    <name type="scientific">Anaeromicropila populeti</name>
    <dbReference type="NCBI Taxonomy" id="37658"/>
    <lineage>
        <taxon>Bacteria</taxon>
        <taxon>Bacillati</taxon>
        <taxon>Bacillota</taxon>
        <taxon>Clostridia</taxon>
        <taxon>Lachnospirales</taxon>
        <taxon>Lachnospiraceae</taxon>
        <taxon>Anaeromicropila</taxon>
    </lineage>
</organism>
<dbReference type="SUPFAM" id="SSF52283">
    <property type="entry name" value="Formate/glycerate dehydrogenase catalytic domain-like"/>
    <property type="match status" value="1"/>
</dbReference>
<dbReference type="RefSeq" id="WP_092559559.1">
    <property type="nucleotide sequence ID" value="NZ_FOYZ01000003.1"/>
</dbReference>
<dbReference type="Pfam" id="PF00389">
    <property type="entry name" value="2-Hacid_dh"/>
    <property type="match status" value="1"/>
</dbReference>
<gene>
    <name evidence="7" type="ORF">SAMN05661086_00954</name>
</gene>
<name>A0A1I6INQ1_9FIRM</name>
<evidence type="ECO:0000259" key="5">
    <source>
        <dbReference type="Pfam" id="PF00389"/>
    </source>
</evidence>
<dbReference type="GO" id="GO:0051287">
    <property type="term" value="F:NAD binding"/>
    <property type="evidence" value="ECO:0007669"/>
    <property type="project" value="InterPro"/>
</dbReference>
<proteinExistence type="inferred from homology"/>
<protein>
    <submittedName>
        <fullName evidence="7">D-lactate dehydrogenase</fullName>
    </submittedName>
</protein>
<keyword evidence="2 4" id="KW-0560">Oxidoreductase</keyword>
<dbReference type="PANTHER" id="PTHR43026:SF1">
    <property type="entry name" value="2-HYDROXYACID DEHYDROGENASE HOMOLOG 1-RELATED"/>
    <property type="match status" value="1"/>
</dbReference>
<dbReference type="InterPro" id="IPR006140">
    <property type="entry name" value="D-isomer_DH_NAD-bd"/>
</dbReference>
<dbReference type="PROSITE" id="PS00670">
    <property type="entry name" value="D_2_HYDROXYACID_DH_2"/>
    <property type="match status" value="1"/>
</dbReference>
<accession>A0A1I6INQ1</accession>
<evidence type="ECO:0000256" key="3">
    <source>
        <dbReference type="ARBA" id="ARBA00023027"/>
    </source>
</evidence>
<evidence type="ECO:0000313" key="8">
    <source>
        <dbReference type="Proteomes" id="UP000199659"/>
    </source>
</evidence>
<dbReference type="GO" id="GO:0008720">
    <property type="term" value="F:D-lactate dehydrogenase (NAD+) activity"/>
    <property type="evidence" value="ECO:0007669"/>
    <property type="project" value="TreeGrafter"/>
</dbReference>
<keyword evidence="8" id="KW-1185">Reference proteome</keyword>
<dbReference type="EMBL" id="FOYZ01000003">
    <property type="protein sequence ID" value="SFR68354.1"/>
    <property type="molecule type" value="Genomic_DNA"/>
</dbReference>
<sequence length="328" mass="36979">MKTISFFDTKPYDKVYFDAYKAKYHIDIIYHETKLNKGSAILAKNSQGVCAFVNDTLDRETLETLCESGIEIVAMRCAGYNNVDLKFAKGKIHIVRVPAYSPHAVAEATMGMLLTLNRKFHRAYNRTREYNFSINGLNGFDLYGKTIGVVGTGQIGRIFIKICKGFGMNILAYDPYPAQDADFQYVDFNELCEKSDIISLHCPLTKESHYIINQKSIEKMKQGVYIINTSRGALIDSDDLLENIKSGKIGGAALDVYEEESDFFFEDLSNTIVHDDVLSRLISMPNVLVTSHQAFFTNEAIENIAKTTLGNFQEFFDVGTLTNEVCYK</sequence>
<dbReference type="InterPro" id="IPR058205">
    <property type="entry name" value="D-LDH-like"/>
</dbReference>
<dbReference type="InterPro" id="IPR029752">
    <property type="entry name" value="D-isomer_DH_CS1"/>
</dbReference>
<dbReference type="SUPFAM" id="SSF51735">
    <property type="entry name" value="NAD(P)-binding Rossmann-fold domains"/>
    <property type="match status" value="1"/>
</dbReference>
<dbReference type="Pfam" id="PF02826">
    <property type="entry name" value="2-Hacid_dh_C"/>
    <property type="match status" value="1"/>
</dbReference>
<keyword evidence="3" id="KW-0520">NAD</keyword>
<dbReference type="InterPro" id="IPR006139">
    <property type="entry name" value="D-isomer_2_OHA_DH_cat_dom"/>
</dbReference>
<dbReference type="PROSITE" id="PS00065">
    <property type="entry name" value="D_2_HYDROXYACID_DH_1"/>
    <property type="match status" value="1"/>
</dbReference>
<dbReference type="InterPro" id="IPR029753">
    <property type="entry name" value="D-isomer_DH_CS"/>
</dbReference>